<dbReference type="NCBIfam" id="NF002531">
    <property type="entry name" value="PRK02001.1"/>
    <property type="match status" value="1"/>
</dbReference>
<dbReference type="GO" id="GO:0005829">
    <property type="term" value="C:cytosol"/>
    <property type="evidence" value="ECO:0007669"/>
    <property type="project" value="TreeGrafter"/>
</dbReference>
<gene>
    <name evidence="3" type="primary">rimP</name>
    <name evidence="6" type="ORF">BD94_3792</name>
</gene>
<dbReference type="InterPro" id="IPR028998">
    <property type="entry name" value="RimP_C"/>
</dbReference>
<sequence length="155" mass="17825">MEFRERVHELVDQYLETREDLFLIELKISADSNITVVIDGDQSVSLQDCLDVSRAVEFQLDREEHDFSLQVMSPGLSEPLKLPRQFAKNIGRELEVLLNDDTKIQGELKIVGEDSITLELKYRRPKFVGKGKEDVVEDRIIPLAEIKKALVVIKF</sequence>
<evidence type="ECO:0000259" key="5">
    <source>
        <dbReference type="Pfam" id="PF17384"/>
    </source>
</evidence>
<dbReference type="AlphaFoldDB" id="A0A077EJB6"/>
<dbReference type="InterPro" id="IPR028989">
    <property type="entry name" value="RimP_N"/>
</dbReference>
<evidence type="ECO:0000256" key="3">
    <source>
        <dbReference type="HAMAP-Rule" id="MF_01077"/>
    </source>
</evidence>
<evidence type="ECO:0000313" key="6">
    <source>
        <dbReference type="EMBL" id="AIL47567.1"/>
    </source>
</evidence>
<organism evidence="6 7">
    <name type="scientific">Elizabethkingia anophelis NUHP1</name>
    <dbReference type="NCBI Taxonomy" id="1338011"/>
    <lineage>
        <taxon>Bacteria</taxon>
        <taxon>Pseudomonadati</taxon>
        <taxon>Bacteroidota</taxon>
        <taxon>Flavobacteriia</taxon>
        <taxon>Flavobacteriales</taxon>
        <taxon>Weeksellaceae</taxon>
        <taxon>Elizabethkingia</taxon>
    </lineage>
</organism>
<dbReference type="GO" id="GO:0000028">
    <property type="term" value="P:ribosomal small subunit assembly"/>
    <property type="evidence" value="ECO:0007669"/>
    <property type="project" value="TreeGrafter"/>
</dbReference>
<comment type="function">
    <text evidence="3">Required for maturation of 30S ribosomal subunits.</text>
</comment>
<dbReference type="Pfam" id="PF17384">
    <property type="entry name" value="DUF150_C"/>
    <property type="match status" value="1"/>
</dbReference>
<evidence type="ECO:0000259" key="4">
    <source>
        <dbReference type="Pfam" id="PF02576"/>
    </source>
</evidence>
<dbReference type="InterPro" id="IPR003728">
    <property type="entry name" value="Ribosome_maturation_RimP"/>
</dbReference>
<reference evidence="6" key="2">
    <citation type="journal article" date="2015" name="Genome Biol. Evol.">
        <title>Complete Genome Sequence and Transcriptomic Analysis of the Novel Pathogen Elizabethkingia anophelis in Response to Oxidative Stress.</title>
        <authorList>
            <person name="Li Y."/>
            <person name="Liu Y."/>
            <person name="Chew S.C."/>
            <person name="Tay M."/>
            <person name="Salido M.M."/>
            <person name="Teo J."/>
            <person name="Lauro F.M."/>
            <person name="Givskov M."/>
            <person name="Yang L."/>
        </authorList>
    </citation>
    <scope>NUCLEOTIDE SEQUENCE</scope>
    <source>
        <strain evidence="6">NUHP1</strain>
    </source>
</reference>
<evidence type="ECO:0000256" key="1">
    <source>
        <dbReference type="ARBA" id="ARBA00022490"/>
    </source>
</evidence>
<dbReference type="CDD" id="cd01734">
    <property type="entry name" value="YlxS_C"/>
    <property type="match status" value="1"/>
</dbReference>
<accession>A0A077EJB6</accession>
<dbReference type="Proteomes" id="UP000028933">
    <property type="component" value="Chromosome"/>
</dbReference>
<evidence type="ECO:0000313" key="7">
    <source>
        <dbReference type="Proteomes" id="UP000028933"/>
    </source>
</evidence>
<reference evidence="6" key="1">
    <citation type="journal article" date="2013" name="Lancet">
        <title>First case of E anophelis outbreak in an intensive-care unit.</title>
        <authorList>
            <person name="Teo J."/>
            <person name="Tan S.Y."/>
            <person name="Tay M."/>
            <person name="Ding Y."/>
            <person name="Kjelleberg S."/>
            <person name="Givskov M."/>
            <person name="Lin R.T."/>
            <person name="Yang L."/>
        </authorList>
    </citation>
    <scope>NUCLEOTIDE SEQUENCE [LARGE SCALE GENOMIC DNA]</scope>
    <source>
        <strain evidence="6">NUHP1</strain>
    </source>
</reference>
<dbReference type="SUPFAM" id="SSF75420">
    <property type="entry name" value="YhbC-like, N-terminal domain"/>
    <property type="match status" value="1"/>
</dbReference>
<name>A0A077EJB6_9FLAO</name>
<evidence type="ECO:0000256" key="2">
    <source>
        <dbReference type="ARBA" id="ARBA00022517"/>
    </source>
</evidence>
<feature type="domain" description="Ribosome maturation factor RimP C-terminal" evidence="5">
    <location>
        <begin position="80"/>
        <end position="155"/>
    </location>
</feature>
<dbReference type="InterPro" id="IPR035956">
    <property type="entry name" value="RimP_N_sf"/>
</dbReference>
<keyword evidence="2 3" id="KW-0690">Ribosome biogenesis</keyword>
<feature type="domain" description="Ribosome maturation factor RimP N-terminal" evidence="4">
    <location>
        <begin position="19"/>
        <end position="76"/>
    </location>
</feature>
<comment type="subcellular location">
    <subcellularLocation>
        <location evidence="3">Cytoplasm</location>
    </subcellularLocation>
</comment>
<dbReference type="HAMAP" id="MF_01077">
    <property type="entry name" value="RimP"/>
    <property type="match status" value="1"/>
</dbReference>
<dbReference type="PANTHER" id="PTHR33867">
    <property type="entry name" value="RIBOSOME MATURATION FACTOR RIMP"/>
    <property type="match status" value="1"/>
</dbReference>
<dbReference type="KEGG" id="eao:BD94_3792"/>
<dbReference type="PANTHER" id="PTHR33867:SF1">
    <property type="entry name" value="RIBOSOME MATURATION FACTOR RIMP"/>
    <property type="match status" value="1"/>
</dbReference>
<protein>
    <recommendedName>
        <fullName evidence="3">Ribosome maturation factor RimP</fullName>
    </recommendedName>
</protein>
<dbReference type="Gene3D" id="3.30.300.70">
    <property type="entry name" value="RimP-like superfamily, N-terminal"/>
    <property type="match status" value="1"/>
</dbReference>
<dbReference type="RefSeq" id="WP_024564006.1">
    <property type="nucleotide sequence ID" value="NZ_CP007547.1"/>
</dbReference>
<dbReference type="GO" id="GO:0006412">
    <property type="term" value="P:translation"/>
    <property type="evidence" value="ECO:0007669"/>
    <property type="project" value="TreeGrafter"/>
</dbReference>
<dbReference type="STRING" id="1338011.BD94_3792"/>
<dbReference type="EMBL" id="CP007547">
    <property type="protein sequence ID" value="AIL47567.1"/>
    <property type="molecule type" value="Genomic_DNA"/>
</dbReference>
<dbReference type="Pfam" id="PF02576">
    <property type="entry name" value="RimP_N"/>
    <property type="match status" value="1"/>
</dbReference>
<dbReference type="eggNOG" id="COG0779">
    <property type="taxonomic scope" value="Bacteria"/>
</dbReference>
<comment type="similarity">
    <text evidence="3">Belongs to the RimP family.</text>
</comment>
<dbReference type="HOGENOM" id="CLU_070525_3_1_10"/>
<keyword evidence="1 3" id="KW-0963">Cytoplasm</keyword>
<proteinExistence type="inferred from homology"/>